<dbReference type="GO" id="GO:0005886">
    <property type="term" value="C:plasma membrane"/>
    <property type="evidence" value="ECO:0007669"/>
    <property type="project" value="UniProtKB-SubCell"/>
</dbReference>
<sequence length="328" mass="37896">MEALLKAAKYAVVTFLAVTIANIVGLEYEISAGIIAIFSLAETNRATIQYIERITLTMVLSLIIASVLFSFLGFHVWIFALYLLITYPITVQFNSHQAIAPCAVAVSHLLQEQSVSVDWMFNEFLLLVIGTGVAFLVNLYQPKRLDQIENYKEKVEEDMKAILTEFADYLLADDAVYEGSISLVSLQDHLREAITLVQTEGENRLTDNYFYYREYFDMREAQTRLLYEMDESLRELGATSPEYEALAEFLHHTSDKLHEKNTGIRLQEDLKKVEVAYQETPLPQSRAEFEERAVLYEVLLDCRKFVQLKKDFARRLRFMHVKRTLKND</sequence>
<evidence type="ECO:0000256" key="6">
    <source>
        <dbReference type="SAM" id="Phobius"/>
    </source>
</evidence>
<dbReference type="InterPro" id="IPR038323">
    <property type="entry name" value="ArAE_1_C_sf"/>
</dbReference>
<keyword evidence="9" id="KW-1185">Reference proteome</keyword>
<dbReference type="PANTHER" id="PTHR40064">
    <property type="entry name" value="MEMBRANE PROTEIN-RELATED"/>
    <property type="match status" value="1"/>
</dbReference>
<evidence type="ECO:0000256" key="2">
    <source>
        <dbReference type="ARBA" id="ARBA00022475"/>
    </source>
</evidence>
<evidence type="ECO:0000313" key="8">
    <source>
        <dbReference type="EMBL" id="SMC31672.1"/>
    </source>
</evidence>
<dbReference type="InterPro" id="IPR021062">
    <property type="entry name" value="ArAE_1_C"/>
</dbReference>
<keyword evidence="5 6" id="KW-0472">Membrane</keyword>
<dbReference type="STRING" id="371602.SAMN04487984_0399"/>
<keyword evidence="2" id="KW-1003">Cell membrane</keyword>
<evidence type="ECO:0000313" key="9">
    <source>
        <dbReference type="Proteomes" id="UP000243884"/>
    </source>
</evidence>
<evidence type="ECO:0000256" key="1">
    <source>
        <dbReference type="ARBA" id="ARBA00004651"/>
    </source>
</evidence>
<proteinExistence type="predicted"/>
<dbReference type="Pfam" id="PF11728">
    <property type="entry name" value="ArAE_1_C"/>
    <property type="match status" value="1"/>
</dbReference>
<feature type="transmembrane region" description="Helical" evidence="6">
    <location>
        <begin position="12"/>
        <end position="38"/>
    </location>
</feature>
<feature type="domain" description="Putative aromatic acid exporter C-terminal" evidence="7">
    <location>
        <begin position="147"/>
        <end position="310"/>
    </location>
</feature>
<dbReference type="PANTHER" id="PTHR40064:SF1">
    <property type="entry name" value="MEMBRANE PROTEIN"/>
    <property type="match status" value="1"/>
</dbReference>
<feature type="transmembrane region" description="Helical" evidence="6">
    <location>
        <begin position="119"/>
        <end position="140"/>
    </location>
</feature>
<evidence type="ECO:0000256" key="4">
    <source>
        <dbReference type="ARBA" id="ARBA00022989"/>
    </source>
</evidence>
<keyword evidence="4 6" id="KW-1133">Transmembrane helix</keyword>
<evidence type="ECO:0000256" key="5">
    <source>
        <dbReference type="ARBA" id="ARBA00023136"/>
    </source>
</evidence>
<reference evidence="9" key="1">
    <citation type="submission" date="2017-04" db="EMBL/GenBank/DDBJ databases">
        <authorList>
            <person name="Varghese N."/>
            <person name="Submissions S."/>
        </authorList>
    </citation>
    <scope>NUCLEOTIDE SEQUENCE [LARGE SCALE GENOMIC DNA]</scope>
    <source>
        <strain evidence="9">DSM 21500</strain>
    </source>
</reference>
<evidence type="ECO:0000256" key="3">
    <source>
        <dbReference type="ARBA" id="ARBA00022692"/>
    </source>
</evidence>
<dbReference type="AlphaFoldDB" id="A0A1W1Y665"/>
<dbReference type="EMBL" id="FWXK01000002">
    <property type="protein sequence ID" value="SMC31672.1"/>
    <property type="molecule type" value="Genomic_DNA"/>
</dbReference>
<dbReference type="InterPro" id="IPR052984">
    <property type="entry name" value="UPF0421"/>
</dbReference>
<keyword evidence="3 6" id="KW-0812">Transmembrane</keyword>
<dbReference type="Proteomes" id="UP000243884">
    <property type="component" value="Unassembled WGS sequence"/>
</dbReference>
<dbReference type="Pfam" id="PF06081">
    <property type="entry name" value="ArAE_1"/>
    <property type="match status" value="1"/>
</dbReference>
<organism evidence="8 9">
    <name type="scientific">Aerococcus suis</name>
    <dbReference type="NCBI Taxonomy" id="371602"/>
    <lineage>
        <taxon>Bacteria</taxon>
        <taxon>Bacillati</taxon>
        <taxon>Bacillota</taxon>
        <taxon>Bacilli</taxon>
        <taxon>Lactobacillales</taxon>
        <taxon>Aerococcaceae</taxon>
        <taxon>Aerococcus</taxon>
    </lineage>
</organism>
<comment type="subcellular location">
    <subcellularLocation>
        <location evidence="1">Cell membrane</location>
        <topology evidence="1">Multi-pass membrane protein</topology>
    </subcellularLocation>
</comment>
<gene>
    <name evidence="8" type="ORF">SAMN04487984_0399</name>
</gene>
<feature type="transmembrane region" description="Helical" evidence="6">
    <location>
        <begin position="59"/>
        <end position="85"/>
    </location>
</feature>
<accession>A0A1W1Y665</accession>
<name>A0A1W1Y665_9LACT</name>
<protein>
    <submittedName>
        <fullName evidence="8">Uncharacterized membrane protein YgaE, UPF0421/DUF939 family</fullName>
    </submittedName>
</protein>
<dbReference type="RefSeq" id="WP_084098008.1">
    <property type="nucleotide sequence ID" value="NZ_FWXK01000002.1"/>
</dbReference>
<dbReference type="OrthoDB" id="357521at2"/>
<dbReference type="InterPro" id="IPR010343">
    <property type="entry name" value="ArAE_1"/>
</dbReference>
<dbReference type="Gene3D" id="1.20.120.940">
    <property type="entry name" value="Putative aromatic acid exporter, C-terminal domain"/>
    <property type="match status" value="1"/>
</dbReference>
<evidence type="ECO:0000259" key="7">
    <source>
        <dbReference type="Pfam" id="PF11728"/>
    </source>
</evidence>